<dbReference type="EMBL" id="JAQSIP010000001">
    <property type="protein sequence ID" value="MDD0837331.1"/>
    <property type="molecule type" value="Genomic_DNA"/>
</dbReference>
<dbReference type="PANTHER" id="PTHR10545:SF42">
    <property type="entry name" value="ACETYLTRANSFERASE"/>
    <property type="match status" value="1"/>
</dbReference>
<name>A0ABT5MTG6_9BURK</name>
<dbReference type="CDD" id="cd04301">
    <property type="entry name" value="NAT_SF"/>
    <property type="match status" value="1"/>
</dbReference>
<keyword evidence="2" id="KW-0012">Acyltransferase</keyword>
<dbReference type="InterPro" id="IPR051016">
    <property type="entry name" value="Diverse_Substrate_AcTransf"/>
</dbReference>
<dbReference type="RefSeq" id="WP_273948338.1">
    <property type="nucleotide sequence ID" value="NZ_JAQSIP010000001.1"/>
</dbReference>
<dbReference type="Pfam" id="PF00583">
    <property type="entry name" value="Acetyltransf_1"/>
    <property type="match status" value="1"/>
</dbReference>
<dbReference type="InterPro" id="IPR016181">
    <property type="entry name" value="Acyl_CoA_acyltransferase"/>
</dbReference>
<gene>
    <name evidence="4" type="ORF">PSQ40_01980</name>
</gene>
<dbReference type="InterPro" id="IPR000182">
    <property type="entry name" value="GNAT_dom"/>
</dbReference>
<protein>
    <submittedName>
        <fullName evidence="4">GNAT family N-acetyltransferase</fullName>
    </submittedName>
</protein>
<dbReference type="SUPFAM" id="SSF55729">
    <property type="entry name" value="Acyl-CoA N-acyltransferases (Nat)"/>
    <property type="match status" value="1"/>
</dbReference>
<keyword evidence="1" id="KW-0808">Transferase</keyword>
<evidence type="ECO:0000259" key="3">
    <source>
        <dbReference type="PROSITE" id="PS51186"/>
    </source>
</evidence>
<dbReference type="PANTHER" id="PTHR10545">
    <property type="entry name" value="DIAMINE N-ACETYLTRANSFERASE"/>
    <property type="match status" value="1"/>
</dbReference>
<accession>A0ABT5MTG6</accession>
<evidence type="ECO:0000313" key="5">
    <source>
        <dbReference type="Proteomes" id="UP001528673"/>
    </source>
</evidence>
<reference evidence="4 5" key="1">
    <citation type="submission" date="2023-02" db="EMBL/GenBank/DDBJ databases">
        <title>Bacterial whole genomic sequence of Curvibacter sp. HBC61.</title>
        <authorList>
            <person name="Le V."/>
            <person name="Ko S.-R."/>
            <person name="Ahn C.-Y."/>
            <person name="Oh H.-M."/>
        </authorList>
    </citation>
    <scope>NUCLEOTIDE SEQUENCE [LARGE SCALE GENOMIC DNA]</scope>
    <source>
        <strain evidence="4 5">HBC61</strain>
    </source>
</reference>
<evidence type="ECO:0000256" key="2">
    <source>
        <dbReference type="ARBA" id="ARBA00023315"/>
    </source>
</evidence>
<dbReference type="PROSITE" id="PS51186">
    <property type="entry name" value="GNAT"/>
    <property type="match status" value="1"/>
</dbReference>
<feature type="domain" description="N-acetyltransferase" evidence="3">
    <location>
        <begin position="7"/>
        <end position="151"/>
    </location>
</feature>
<evidence type="ECO:0000313" key="4">
    <source>
        <dbReference type="EMBL" id="MDD0837331.1"/>
    </source>
</evidence>
<comment type="caution">
    <text evidence="4">The sequence shown here is derived from an EMBL/GenBank/DDBJ whole genome shotgun (WGS) entry which is preliminary data.</text>
</comment>
<evidence type="ECO:0000256" key="1">
    <source>
        <dbReference type="ARBA" id="ARBA00022679"/>
    </source>
</evidence>
<keyword evidence="5" id="KW-1185">Reference proteome</keyword>
<organism evidence="4 5">
    <name type="scientific">Curvibacter cyanobacteriorum</name>
    <dbReference type="NCBI Taxonomy" id="3026422"/>
    <lineage>
        <taxon>Bacteria</taxon>
        <taxon>Pseudomonadati</taxon>
        <taxon>Pseudomonadota</taxon>
        <taxon>Betaproteobacteria</taxon>
        <taxon>Burkholderiales</taxon>
        <taxon>Comamonadaceae</taxon>
        <taxon>Curvibacter</taxon>
    </lineage>
</organism>
<dbReference type="Proteomes" id="UP001528673">
    <property type="component" value="Unassembled WGS sequence"/>
</dbReference>
<proteinExistence type="predicted"/>
<dbReference type="Gene3D" id="3.40.630.30">
    <property type="match status" value="1"/>
</dbReference>
<sequence length="151" mass="17067">MTAHTALEVTPLHSSDHADWLRLAQGYKAFYETPTAAETYQAAWDKLMAGEEVRGLGARVEGRLVGFTHYLFHTSTWAPRVCYLQDLFVDETVRGRGTASALIEAVAQASRAAGAQRLYWLTQTHNARARRLYDRVAQFQGFIRYEYPLLG</sequence>